<keyword evidence="3" id="KW-1185">Reference proteome</keyword>
<dbReference type="AlphaFoldDB" id="V4CC10"/>
<dbReference type="KEGG" id="lgi:LOTGIDRAFT_231058"/>
<evidence type="ECO:0000256" key="1">
    <source>
        <dbReference type="SAM" id="MobiDB-lite"/>
    </source>
</evidence>
<evidence type="ECO:0000313" key="3">
    <source>
        <dbReference type="Proteomes" id="UP000030746"/>
    </source>
</evidence>
<dbReference type="Proteomes" id="UP000030746">
    <property type="component" value="Unassembled WGS sequence"/>
</dbReference>
<name>V4CC10_LOTGI</name>
<organism evidence="2 3">
    <name type="scientific">Lottia gigantea</name>
    <name type="common">Giant owl limpet</name>
    <dbReference type="NCBI Taxonomy" id="225164"/>
    <lineage>
        <taxon>Eukaryota</taxon>
        <taxon>Metazoa</taxon>
        <taxon>Spiralia</taxon>
        <taxon>Lophotrochozoa</taxon>
        <taxon>Mollusca</taxon>
        <taxon>Gastropoda</taxon>
        <taxon>Patellogastropoda</taxon>
        <taxon>Lottioidea</taxon>
        <taxon>Lottiidae</taxon>
        <taxon>Lottia</taxon>
    </lineage>
</organism>
<sequence>MADFSYYGTKRHHFLSAEFPNNHKRPQSPTTNASQMYYPQQLHTHGQVDYNTNANNNIENSYDSNYSHLDSQVNFYTQPNYSFNSSIYSPSAHWVPNSMQTYVGNNQNLQREYCVVTDSHTQQPFYASFGSIPSNQRVLVEQTNILNTPQNTSAPVEVKTNPVYNEHQAVITHTDRYAEGLENQDLNLMHLNRNGNASTHQAESETSIAAKNLSHVYNEDHFSEDSESQDSISSQSSSTNMRATRSRSMRIYKRRGTQDSVERTNNRELMTMKLKGNPSFYDNQITYASGDGDLCEPPAKVCVMEKPSENRTFENYQISSNVHTLQPKHIISWYIDYLIAENEDITEMSKSFTMPGNIFACDDFYYMEVLQKPVNFPTSKFIHWMNRNFPSINLNALEFLQKDRQMIQPYDLREFWKSKSSHEIIKEVFYHFQEKRINKK</sequence>
<feature type="region of interest" description="Disordered" evidence="1">
    <location>
        <begin position="220"/>
        <end position="260"/>
    </location>
</feature>
<gene>
    <name evidence="2" type="ORF">LOTGIDRAFT_231058</name>
</gene>
<feature type="compositionally biased region" description="Low complexity" evidence="1">
    <location>
        <begin position="229"/>
        <end position="238"/>
    </location>
</feature>
<reference evidence="2 3" key="1">
    <citation type="journal article" date="2013" name="Nature">
        <title>Insights into bilaterian evolution from three spiralian genomes.</title>
        <authorList>
            <person name="Simakov O."/>
            <person name="Marletaz F."/>
            <person name="Cho S.J."/>
            <person name="Edsinger-Gonzales E."/>
            <person name="Havlak P."/>
            <person name="Hellsten U."/>
            <person name="Kuo D.H."/>
            <person name="Larsson T."/>
            <person name="Lv J."/>
            <person name="Arendt D."/>
            <person name="Savage R."/>
            <person name="Osoegawa K."/>
            <person name="de Jong P."/>
            <person name="Grimwood J."/>
            <person name="Chapman J.A."/>
            <person name="Shapiro H."/>
            <person name="Aerts A."/>
            <person name="Otillar R.P."/>
            <person name="Terry A.Y."/>
            <person name="Boore J.L."/>
            <person name="Grigoriev I.V."/>
            <person name="Lindberg D.R."/>
            <person name="Seaver E.C."/>
            <person name="Weisblat D.A."/>
            <person name="Putnam N.H."/>
            <person name="Rokhsar D.S."/>
        </authorList>
    </citation>
    <scope>NUCLEOTIDE SEQUENCE [LARGE SCALE GENOMIC DNA]</scope>
</reference>
<dbReference type="GeneID" id="20248451"/>
<dbReference type="HOGENOM" id="CLU_623011_0_0_1"/>
<dbReference type="EMBL" id="KB201037">
    <property type="protein sequence ID" value="ESO99394.1"/>
    <property type="molecule type" value="Genomic_DNA"/>
</dbReference>
<proteinExistence type="predicted"/>
<dbReference type="OrthoDB" id="6071018at2759"/>
<accession>V4CC10</accession>
<evidence type="ECO:0000313" key="2">
    <source>
        <dbReference type="EMBL" id="ESO99394.1"/>
    </source>
</evidence>
<dbReference type="CTD" id="20248451"/>
<dbReference type="RefSeq" id="XP_009049884.1">
    <property type="nucleotide sequence ID" value="XM_009051636.1"/>
</dbReference>
<feature type="compositionally biased region" description="Basic residues" evidence="1">
    <location>
        <begin position="244"/>
        <end position="255"/>
    </location>
</feature>
<protein>
    <submittedName>
        <fullName evidence="2">Uncharacterized protein</fullName>
    </submittedName>
</protein>